<dbReference type="Pfam" id="PF08699">
    <property type="entry name" value="ArgoL1"/>
    <property type="match status" value="1"/>
</dbReference>
<dbReference type="GO" id="GO:1990904">
    <property type="term" value="C:ribonucleoprotein complex"/>
    <property type="evidence" value="ECO:0007669"/>
    <property type="project" value="UniProtKB-KW"/>
</dbReference>
<dbReference type="Pfam" id="PF16487">
    <property type="entry name" value="ArgoMid"/>
    <property type="match status" value="1"/>
</dbReference>
<dbReference type="Pfam" id="PF02170">
    <property type="entry name" value="PAZ"/>
    <property type="match status" value="1"/>
</dbReference>
<dbReference type="Pfam" id="PF16486">
    <property type="entry name" value="ArgoN"/>
    <property type="match status" value="1"/>
</dbReference>
<dbReference type="PROSITE" id="PS50821">
    <property type="entry name" value="PAZ"/>
    <property type="match status" value="1"/>
</dbReference>
<dbReference type="GO" id="GO:0031047">
    <property type="term" value="P:regulatory ncRNA-mediated gene silencing"/>
    <property type="evidence" value="ECO:0007669"/>
    <property type="project" value="UniProtKB-KW"/>
</dbReference>
<comment type="similarity">
    <text evidence="1">Belongs to the argonaute family. Ago subfamily.</text>
</comment>
<feature type="domain" description="Piwi" evidence="8">
    <location>
        <begin position="533"/>
        <end position="853"/>
    </location>
</feature>
<dbReference type="PROSITE" id="PS50822">
    <property type="entry name" value="PIWI"/>
    <property type="match status" value="1"/>
</dbReference>
<dbReference type="SUPFAM" id="SSF53098">
    <property type="entry name" value="Ribonuclease H-like"/>
    <property type="match status" value="1"/>
</dbReference>
<name>A0A2U1QKD5_ARTAN</name>
<dbReference type="InterPro" id="IPR003165">
    <property type="entry name" value="Piwi"/>
</dbReference>
<keyword evidence="4" id="KW-0943">RNA-mediated gene silencing</keyword>
<reference evidence="9 10" key="1">
    <citation type="journal article" date="2018" name="Mol. Plant">
        <title>The genome of Artemisia annua provides insight into the evolution of Asteraceae family and artemisinin biosynthesis.</title>
        <authorList>
            <person name="Shen Q."/>
            <person name="Zhang L."/>
            <person name="Liao Z."/>
            <person name="Wang S."/>
            <person name="Yan T."/>
            <person name="Shi P."/>
            <person name="Liu M."/>
            <person name="Fu X."/>
            <person name="Pan Q."/>
            <person name="Wang Y."/>
            <person name="Lv Z."/>
            <person name="Lu X."/>
            <person name="Zhang F."/>
            <person name="Jiang W."/>
            <person name="Ma Y."/>
            <person name="Chen M."/>
            <person name="Hao X."/>
            <person name="Li L."/>
            <person name="Tang Y."/>
            <person name="Lv G."/>
            <person name="Zhou Y."/>
            <person name="Sun X."/>
            <person name="Brodelius P.E."/>
            <person name="Rose J.K.C."/>
            <person name="Tang K."/>
        </authorList>
    </citation>
    <scope>NUCLEOTIDE SEQUENCE [LARGE SCALE GENOMIC DNA]</scope>
    <source>
        <strain evidence="10">cv. Huhao1</strain>
        <tissue evidence="9">Leaf</tissue>
    </source>
</reference>
<dbReference type="SMART" id="SM00949">
    <property type="entry name" value="PAZ"/>
    <property type="match status" value="1"/>
</dbReference>
<dbReference type="CDD" id="cd04657">
    <property type="entry name" value="Piwi_ago-like"/>
    <property type="match status" value="1"/>
</dbReference>
<proteinExistence type="inferred from homology"/>
<dbReference type="STRING" id="35608.A0A2U1QKD5"/>
<evidence type="ECO:0000256" key="3">
    <source>
        <dbReference type="ARBA" id="ARBA00022845"/>
    </source>
</evidence>
<comment type="caution">
    <text evidence="9">The sequence shown here is derived from an EMBL/GenBank/DDBJ whole genome shotgun (WGS) entry which is preliminary data.</text>
</comment>
<dbReference type="FunFam" id="3.30.420.10:FF:000013">
    <property type="entry name" value="protein argonaute 10-like"/>
    <property type="match status" value="1"/>
</dbReference>
<evidence type="ECO:0000256" key="1">
    <source>
        <dbReference type="ARBA" id="ARBA00008201"/>
    </source>
</evidence>
<protein>
    <submittedName>
        <fullName evidence="9">PAZ domain-containing protein</fullName>
    </submittedName>
</protein>
<dbReference type="InterPro" id="IPR036085">
    <property type="entry name" value="PAZ_dom_sf"/>
</dbReference>
<evidence type="ECO:0000256" key="2">
    <source>
        <dbReference type="ARBA" id="ARBA00022491"/>
    </source>
</evidence>
<keyword evidence="3" id="KW-0810">Translation regulation</keyword>
<dbReference type="FunFam" id="3.40.50.2300:FF:000110">
    <property type="entry name" value="Argonaute 10"/>
    <property type="match status" value="1"/>
</dbReference>
<dbReference type="OrthoDB" id="10252740at2759"/>
<dbReference type="SMART" id="SM00950">
    <property type="entry name" value="Piwi"/>
    <property type="match status" value="1"/>
</dbReference>
<dbReference type="InterPro" id="IPR036397">
    <property type="entry name" value="RNaseH_sf"/>
</dbReference>
<keyword evidence="10" id="KW-1185">Reference proteome</keyword>
<keyword evidence="5" id="KW-0687">Ribonucleoprotein</keyword>
<evidence type="ECO:0000256" key="4">
    <source>
        <dbReference type="ARBA" id="ARBA00023158"/>
    </source>
</evidence>
<dbReference type="InterPro" id="IPR032472">
    <property type="entry name" value="ArgoL2"/>
</dbReference>
<dbReference type="GO" id="GO:0051607">
    <property type="term" value="P:defense response to virus"/>
    <property type="evidence" value="ECO:0007669"/>
    <property type="project" value="UniProtKB-ARBA"/>
</dbReference>
<accession>A0A2U1QKD5</accession>
<dbReference type="PANTHER" id="PTHR22891">
    <property type="entry name" value="EUKARYOTIC TRANSLATION INITIATION FACTOR 2C"/>
    <property type="match status" value="1"/>
</dbReference>
<evidence type="ECO:0000259" key="8">
    <source>
        <dbReference type="PROSITE" id="PS50822"/>
    </source>
</evidence>
<dbReference type="InterPro" id="IPR032473">
    <property type="entry name" value="Argonaute_Mid_dom"/>
</dbReference>
<dbReference type="Proteomes" id="UP000245207">
    <property type="component" value="Unassembled WGS sequence"/>
</dbReference>
<dbReference type="SMART" id="SM01163">
    <property type="entry name" value="DUF1785"/>
    <property type="match status" value="1"/>
</dbReference>
<dbReference type="Pfam" id="PF03478">
    <property type="entry name" value="Beta-prop_KIB1-4"/>
    <property type="match status" value="2"/>
</dbReference>
<dbReference type="InterPro" id="IPR045246">
    <property type="entry name" value="Piwi_ago-like"/>
</dbReference>
<evidence type="ECO:0000259" key="7">
    <source>
        <dbReference type="PROSITE" id="PS50821"/>
    </source>
</evidence>
<evidence type="ECO:0000313" key="10">
    <source>
        <dbReference type="Proteomes" id="UP000245207"/>
    </source>
</evidence>
<sequence length="1584" mass="179967">MSGDGGQTTAPPPVKELEKLSLVTPPPPLMVPLVPSAAKKLRTPARSGYGSVGRKVMIKANHFLVGVGNRDPHQYDVTIAPEVISKTKSRDIMKFLSDSYGASHLGNLLLAYDGKKSAFAAGPLPFDSKEFVVKLAEENGREREFKVTIKFAARKELDHLRQFLAGRQQDNPQETIQALDVVLRESASKDREIVGRSLFHTDFGRGPLGDGIEYWKGFYQSLRPTQMGLSLNIDMSARAFYEPKLLSEFVREFLGTDMSRPLSDQERIKVKRALKGVRVEVRRQDYKRRYKVQGLTAQPISQLNFIDETGATKTVVQYFREKYNVQLRFPALPAVQAGTDAKPTYLPMEICWVTPGQRYALKLNERQVTQFLRATCQRPKDREDSIDNTMKKNQYNMDPLVSKDFELNVTELLTSIEARVLPPPPLRYHESGRASEVNPSVGQWNMIDLKVINGGTVNYWTIINFSRHNDQAVGRFVHGLVSMCQTKGIVFNPQPLIPMRSAMPHNIEKALVDLQSQASAQLARVAPGHPLQMLFVILPETKGTYPRIKRVCETELGIVSQCCKPQHVLKMSGQYLENVALKINVKVGGRNTVLAATLNGRLPYVTDRPTIIFGADVTHPQPGEDSSPSIAAVVASMDWPQVTKYKALVSAQPHRQEIIQDLYTTRTDPKRGGIHGGLIRELLISFKKATGHKPHRLIFYRDGVSEGQFSEVLLSEMDKIRKACISLEENYMPPVTFIVVQKRHHTRFFPVRHGDRGSTDRSGNILPGTVVDTKICHPSEFDFYLCSHAGIQGTSRPTHYHVLYDENKFTADGLQMLTNSLCYTYARCTRSVSIVPPAYYAHLAAFRARSYMEGDQSDTSSRGQRATRDRVAENLDDEEEDDEVQIFYNVHSPLCHYRCRIPELLGKQIRGCFYGWVILSNYPDNIMWSLWNPLTSKFIYLPPLFHKQQSDSDNDDDDIGYCCLSSPPDDPNSILLMTRTEKPNFVFCRIFPKKKKLRRWTEMSYAKQVKRVTDGLVHCLTCCNGKVYAYAERKVVEVSIVVKDSEVAINLLPLLRLPSPDQNVSERHLYLVGSCTDLFSIFIDSDEVTETISFVYLFKLNMNSNTWEELEDLKDATLSLEYGSYFCPKFHSSTVTPELGGYIHMLGENGKIIYSYHVKDKTMSISSMPCLAGTSHVSAWTMLECERLSEGDHKQEEDKNDKIVVSKAKSDGFEFDGMTDESHLLNLPFDVLKMIMEFSVGIEYMNFRASCKPCHLAAPIIQWSNQQTSKRLQLQAYSLVSPWLMVIGKHTITFIDPLFGNKYFIKTPRELGLTGQLKIHCSRYGWLLMRKCDEGPLILFNPFTSDTRELPQDRYLECFGLSAPPTSPNCMVVGFTSIFERHVHIHFVGRESSWREFTLNFGDNDPYFYRFPVFYGQDVYALCNDKGLDVFKELGDGDLTRDCVLKEAPISCCTSNARRFLVKCDHEYKCDQHLLLLIVGEFGESIEVFIPNKDAGKWEKINDIGRHMIYIDDKTSLCMEAKTTEMENKIYFPRSRFGKIVFYSLKTCKLHTFGGGKIIQESFGNFFGTINHVTHNAWIEPSWS</sequence>
<dbReference type="InterPro" id="IPR012337">
    <property type="entry name" value="RNaseH-like_sf"/>
</dbReference>
<dbReference type="Pfam" id="PF16488">
    <property type="entry name" value="ArgoL2"/>
    <property type="match status" value="1"/>
</dbReference>
<evidence type="ECO:0000256" key="6">
    <source>
        <dbReference type="SAM" id="MobiDB-lite"/>
    </source>
</evidence>
<dbReference type="InterPro" id="IPR003100">
    <property type="entry name" value="PAZ_dom"/>
</dbReference>
<dbReference type="Gene3D" id="3.40.50.2300">
    <property type="match status" value="1"/>
</dbReference>
<dbReference type="GO" id="GO:0003723">
    <property type="term" value="F:RNA binding"/>
    <property type="evidence" value="ECO:0007669"/>
    <property type="project" value="InterPro"/>
</dbReference>
<dbReference type="Gene3D" id="3.30.420.10">
    <property type="entry name" value="Ribonuclease H-like superfamily/Ribonuclease H"/>
    <property type="match status" value="1"/>
</dbReference>
<dbReference type="CDD" id="cd02846">
    <property type="entry name" value="PAZ_argonaute_like"/>
    <property type="match status" value="1"/>
</dbReference>
<keyword evidence="2" id="KW-0678">Repressor</keyword>
<dbReference type="InterPro" id="IPR032474">
    <property type="entry name" value="Argonaute_N"/>
</dbReference>
<dbReference type="InterPro" id="IPR005174">
    <property type="entry name" value="KIB1-4_b-propeller"/>
</dbReference>
<organism evidence="9 10">
    <name type="scientific">Artemisia annua</name>
    <name type="common">Sweet wormwood</name>
    <dbReference type="NCBI Taxonomy" id="35608"/>
    <lineage>
        <taxon>Eukaryota</taxon>
        <taxon>Viridiplantae</taxon>
        <taxon>Streptophyta</taxon>
        <taxon>Embryophyta</taxon>
        <taxon>Tracheophyta</taxon>
        <taxon>Spermatophyta</taxon>
        <taxon>Magnoliopsida</taxon>
        <taxon>eudicotyledons</taxon>
        <taxon>Gunneridae</taxon>
        <taxon>Pentapetalae</taxon>
        <taxon>asterids</taxon>
        <taxon>campanulids</taxon>
        <taxon>Asterales</taxon>
        <taxon>Asteraceae</taxon>
        <taxon>Asteroideae</taxon>
        <taxon>Anthemideae</taxon>
        <taxon>Artemisiinae</taxon>
        <taxon>Artemisia</taxon>
    </lineage>
</organism>
<feature type="region of interest" description="Disordered" evidence="6">
    <location>
        <begin position="854"/>
        <end position="877"/>
    </location>
</feature>
<dbReference type="Pfam" id="PF02171">
    <property type="entry name" value="Piwi"/>
    <property type="match status" value="1"/>
</dbReference>
<dbReference type="SUPFAM" id="SSF101690">
    <property type="entry name" value="PAZ domain"/>
    <property type="match status" value="1"/>
</dbReference>
<dbReference type="Gene3D" id="2.170.260.10">
    <property type="entry name" value="paz domain"/>
    <property type="match status" value="1"/>
</dbReference>
<dbReference type="GO" id="GO:0006417">
    <property type="term" value="P:regulation of translation"/>
    <property type="evidence" value="ECO:0007669"/>
    <property type="project" value="UniProtKB-KW"/>
</dbReference>
<evidence type="ECO:0000313" key="9">
    <source>
        <dbReference type="EMBL" id="PWA98453.1"/>
    </source>
</evidence>
<dbReference type="EMBL" id="PKPP01000066">
    <property type="protein sequence ID" value="PWA98453.1"/>
    <property type="molecule type" value="Genomic_DNA"/>
</dbReference>
<dbReference type="InterPro" id="IPR014811">
    <property type="entry name" value="ArgoL1"/>
</dbReference>
<feature type="domain" description="PAZ" evidence="7">
    <location>
        <begin position="245"/>
        <end position="355"/>
    </location>
</feature>
<evidence type="ECO:0000256" key="5">
    <source>
        <dbReference type="ARBA" id="ARBA00023274"/>
    </source>
</evidence>
<gene>
    <name evidence="9" type="ORF">CTI12_AA018450</name>
</gene>